<evidence type="ECO:0000259" key="3">
    <source>
        <dbReference type="SMART" id="SM01042"/>
    </source>
</evidence>
<dbReference type="InterPro" id="IPR040202">
    <property type="entry name" value="Brl1/Brr6"/>
</dbReference>
<dbReference type="EMBL" id="KQ086217">
    <property type="protein sequence ID" value="KLO06320.1"/>
    <property type="molecule type" value="Genomic_DNA"/>
</dbReference>
<organism evidence="4 5">
    <name type="scientific">Schizopora paradoxa</name>
    <dbReference type="NCBI Taxonomy" id="27342"/>
    <lineage>
        <taxon>Eukaryota</taxon>
        <taxon>Fungi</taxon>
        <taxon>Dikarya</taxon>
        <taxon>Basidiomycota</taxon>
        <taxon>Agaricomycotina</taxon>
        <taxon>Agaricomycetes</taxon>
        <taxon>Hymenochaetales</taxon>
        <taxon>Schizoporaceae</taxon>
        <taxon>Schizopora</taxon>
    </lineage>
</organism>
<feature type="compositionally biased region" description="Acidic residues" evidence="1">
    <location>
        <begin position="170"/>
        <end position="183"/>
    </location>
</feature>
<feature type="region of interest" description="Disordered" evidence="1">
    <location>
        <begin position="397"/>
        <end position="427"/>
    </location>
</feature>
<dbReference type="FunCoup" id="A0A0H2R3F6">
    <property type="interactions" value="23"/>
</dbReference>
<dbReference type="OrthoDB" id="5961at2759"/>
<dbReference type="Proteomes" id="UP000053477">
    <property type="component" value="Unassembled WGS sequence"/>
</dbReference>
<protein>
    <recommendedName>
        <fullName evidence="3">Brl1/Brr6 domain-containing protein</fullName>
    </recommendedName>
</protein>
<reference evidence="4 5" key="1">
    <citation type="submission" date="2015-04" db="EMBL/GenBank/DDBJ databases">
        <title>Complete genome sequence of Schizopora paradoxa KUC8140, a cosmopolitan wood degrader in East Asia.</title>
        <authorList>
            <consortium name="DOE Joint Genome Institute"/>
            <person name="Min B."/>
            <person name="Park H."/>
            <person name="Jang Y."/>
            <person name="Kim J.-J."/>
            <person name="Kim K.H."/>
            <person name="Pangilinan J."/>
            <person name="Lipzen A."/>
            <person name="Riley R."/>
            <person name="Grigoriev I.V."/>
            <person name="Spatafora J.W."/>
            <person name="Choi I.-G."/>
        </authorList>
    </citation>
    <scope>NUCLEOTIDE SEQUENCE [LARGE SCALE GENOMIC DNA]</scope>
    <source>
        <strain evidence="4 5">KUC8140</strain>
    </source>
</reference>
<feature type="transmembrane region" description="Helical" evidence="2">
    <location>
        <begin position="218"/>
        <end position="243"/>
    </location>
</feature>
<dbReference type="GO" id="GO:0055088">
    <property type="term" value="P:lipid homeostasis"/>
    <property type="evidence" value="ECO:0007669"/>
    <property type="project" value="InterPro"/>
</dbReference>
<dbReference type="PANTHER" id="PTHR28136:SF1">
    <property type="entry name" value="NUCLEUS EXPORT PROTEIN BRL1"/>
    <property type="match status" value="1"/>
</dbReference>
<keyword evidence="2" id="KW-1133">Transmembrane helix</keyword>
<evidence type="ECO:0000313" key="5">
    <source>
        <dbReference type="Proteomes" id="UP000053477"/>
    </source>
</evidence>
<dbReference type="InParanoid" id="A0A0H2R3F6"/>
<dbReference type="InterPro" id="IPR018767">
    <property type="entry name" value="Brl1/Brr6_dom"/>
</dbReference>
<feature type="compositionally biased region" description="Basic residues" evidence="1">
    <location>
        <begin position="148"/>
        <end position="161"/>
    </location>
</feature>
<evidence type="ECO:0000256" key="1">
    <source>
        <dbReference type="SAM" id="MobiDB-lite"/>
    </source>
</evidence>
<dbReference type="GO" id="GO:0031965">
    <property type="term" value="C:nuclear membrane"/>
    <property type="evidence" value="ECO:0007669"/>
    <property type="project" value="InterPro"/>
</dbReference>
<feature type="domain" description="Brl1/Brr6" evidence="3">
    <location>
        <begin position="218"/>
        <end position="350"/>
    </location>
</feature>
<feature type="compositionally biased region" description="Basic and acidic residues" evidence="1">
    <location>
        <begin position="117"/>
        <end position="140"/>
    </location>
</feature>
<dbReference type="AlphaFoldDB" id="A0A0H2R3F6"/>
<dbReference type="PANTHER" id="PTHR28136">
    <property type="entry name" value="NUCLEUS EXPORT PROTEIN BRR6"/>
    <property type="match status" value="1"/>
</dbReference>
<proteinExistence type="predicted"/>
<dbReference type="GO" id="GO:0006998">
    <property type="term" value="P:nuclear envelope organization"/>
    <property type="evidence" value="ECO:0007669"/>
    <property type="project" value="InterPro"/>
</dbReference>
<feature type="compositionally biased region" description="Basic and acidic residues" evidence="1">
    <location>
        <begin position="415"/>
        <end position="427"/>
    </location>
</feature>
<dbReference type="SMART" id="SM01042">
    <property type="entry name" value="Brr6_like_C_C"/>
    <property type="match status" value="1"/>
</dbReference>
<dbReference type="Pfam" id="PF10104">
    <property type="entry name" value="Brr6_like_C_C"/>
    <property type="match status" value="1"/>
</dbReference>
<evidence type="ECO:0000313" key="4">
    <source>
        <dbReference type="EMBL" id="KLO06320.1"/>
    </source>
</evidence>
<feature type="transmembrane region" description="Helical" evidence="2">
    <location>
        <begin position="328"/>
        <end position="349"/>
    </location>
</feature>
<accession>A0A0H2R3F6</accession>
<dbReference type="STRING" id="27342.A0A0H2R3F6"/>
<keyword evidence="2" id="KW-0472">Membrane</keyword>
<gene>
    <name evidence="4" type="ORF">SCHPADRAFT_923200</name>
</gene>
<evidence type="ECO:0000256" key="2">
    <source>
        <dbReference type="SAM" id="Phobius"/>
    </source>
</evidence>
<feature type="region of interest" description="Disordered" evidence="1">
    <location>
        <begin position="1"/>
        <end position="207"/>
    </location>
</feature>
<keyword evidence="2" id="KW-0812">Transmembrane</keyword>
<name>A0A0H2R3F6_9AGAM</name>
<sequence>MSSSYGRFRSKVAPMQGVEFTNRVETIPAWRRPQENDENHNSALKRTHSIANPPGSPFEPKNPSSRPVFGENVHYLFNPPPPQNSWPSWSTPSKQPDVSDVDMKDVEISPLRPGPSSHEEEQNAGDGKEKEEEGSPEKRLISNAAVRRLARKRNNKGRSNRGRGGMRLDEVEDVEESEDEGYDSDGSPRRSVVQSTSNHYTLNMPGPATQKTETPYVLLGYLQFLFNLSLILVFLYLLVQFIFTVQRDVEQRISEYSMDILQEISTCAFQYKQNLCDTSPIPAMLHQCATWETCMNRDPKIVGRAKVGAEMLAEVINGFVEPISWKTLAFTLSSLAFMTVFVNALLSLYRSRHHPDRAQSSAAHHAAAMPHFPPIAPGQYPATPYAYLAHPGQGGKWFPPGGEVETESLPRQRRRLENGDAAAVKES</sequence>
<keyword evidence="5" id="KW-1185">Reference proteome</keyword>
<feature type="compositionally biased region" description="Polar residues" evidence="1">
    <location>
        <begin position="192"/>
        <end position="201"/>
    </location>
</feature>